<feature type="binding site" description="axial binding residue" evidence="15">
    <location>
        <position position="117"/>
    </location>
    <ligand>
        <name>heme c</name>
        <dbReference type="ChEBI" id="CHEBI:61717"/>
        <label>2</label>
    </ligand>
    <ligandPart>
        <name>Fe</name>
        <dbReference type="ChEBI" id="CHEBI:18248"/>
    </ligandPart>
</feature>
<keyword evidence="11 15" id="KW-0408">Iron</keyword>
<comment type="subunit">
    <text evidence="13">Component of the periplasmic nitrate reductase NapAB complex composed of NapA and NapB.</text>
</comment>
<keyword evidence="17" id="KW-1185">Reference proteome</keyword>
<dbReference type="SUPFAM" id="SSF48695">
    <property type="entry name" value="Multiheme cytochromes"/>
    <property type="match status" value="1"/>
</dbReference>
<accession>A0A379APD2</accession>
<feature type="binding site" description="axial binding residue" evidence="15">
    <location>
        <position position="141"/>
    </location>
    <ligand>
        <name>heme c</name>
        <dbReference type="ChEBI" id="CHEBI:61717"/>
        <label>2</label>
    </ligand>
    <ligandPart>
        <name>Fe</name>
        <dbReference type="ChEBI" id="CHEBI:18248"/>
    </ligandPart>
</feature>
<dbReference type="GO" id="GO:0009061">
    <property type="term" value="P:anaerobic respiration"/>
    <property type="evidence" value="ECO:0007669"/>
    <property type="project" value="InterPro"/>
</dbReference>
<evidence type="ECO:0000256" key="3">
    <source>
        <dbReference type="ARBA" id="ARBA00007368"/>
    </source>
</evidence>
<evidence type="ECO:0000256" key="11">
    <source>
        <dbReference type="ARBA" id="ARBA00023004"/>
    </source>
</evidence>
<evidence type="ECO:0000256" key="4">
    <source>
        <dbReference type="ARBA" id="ARBA00013773"/>
    </source>
</evidence>
<evidence type="ECO:0000256" key="13">
    <source>
        <dbReference type="PIRNR" id="PIRNR006105"/>
    </source>
</evidence>
<evidence type="ECO:0000256" key="7">
    <source>
        <dbReference type="ARBA" id="ARBA00022723"/>
    </source>
</evidence>
<evidence type="ECO:0000256" key="9">
    <source>
        <dbReference type="ARBA" id="ARBA00022764"/>
    </source>
</evidence>
<evidence type="ECO:0000256" key="1">
    <source>
        <dbReference type="ARBA" id="ARBA00002599"/>
    </source>
</evidence>
<comment type="PTM">
    <text evidence="14">Binds 2 heme C groups per subunit.</text>
</comment>
<feature type="binding site" description="covalent" evidence="14">
    <location>
        <position position="99"/>
    </location>
    <ligand>
        <name>heme c</name>
        <dbReference type="ChEBI" id="CHEBI:61717"/>
        <label>1</label>
    </ligand>
</feature>
<dbReference type="PIRSF" id="PIRSF006105">
    <property type="entry name" value="NapB"/>
    <property type="match status" value="1"/>
</dbReference>
<keyword evidence="7 15" id="KW-0479">Metal-binding</keyword>
<evidence type="ECO:0000256" key="14">
    <source>
        <dbReference type="PIRSR" id="PIRSR006105-1"/>
    </source>
</evidence>
<evidence type="ECO:0000313" key="16">
    <source>
        <dbReference type="EMBL" id="SUB23567.1"/>
    </source>
</evidence>
<evidence type="ECO:0000313" key="17">
    <source>
        <dbReference type="Proteomes" id="UP000255098"/>
    </source>
</evidence>
<evidence type="ECO:0000256" key="12">
    <source>
        <dbReference type="ARBA" id="ARBA00031832"/>
    </source>
</evidence>
<dbReference type="AlphaFoldDB" id="A0A379APD2"/>
<dbReference type="EMBL" id="UGSP01000001">
    <property type="protein sequence ID" value="SUB23567.1"/>
    <property type="molecule type" value="Genomic_DNA"/>
</dbReference>
<dbReference type="Proteomes" id="UP000255098">
    <property type="component" value="Unassembled WGS sequence"/>
</dbReference>
<feature type="binding site" description="covalent" evidence="14">
    <location>
        <position position="137"/>
    </location>
    <ligand>
        <name>heme c</name>
        <dbReference type="ChEBI" id="CHEBI:61717"/>
        <label>2</label>
    </ligand>
</feature>
<dbReference type="PANTHER" id="PTHR38604">
    <property type="entry name" value="PERIPLASMIC NITRATE REDUCTASE, ELECTRON TRANSFER SUBUNIT"/>
    <property type="match status" value="1"/>
</dbReference>
<reference evidence="16 17" key="1">
    <citation type="submission" date="2018-06" db="EMBL/GenBank/DDBJ databases">
        <authorList>
            <consortium name="Pathogen Informatics"/>
            <person name="Doyle S."/>
        </authorList>
    </citation>
    <scope>NUCLEOTIDE SEQUENCE [LARGE SCALE GENOMIC DNA]</scope>
    <source>
        <strain evidence="17">NCTC 11297</strain>
    </source>
</reference>
<feature type="binding site" description="axial binding residue" evidence="15">
    <location>
        <position position="100"/>
    </location>
    <ligand>
        <name>heme c</name>
        <dbReference type="ChEBI" id="CHEBI:61717"/>
        <label>1</label>
    </ligand>
    <ligandPart>
        <name>Fe</name>
        <dbReference type="ChEBI" id="CHEBI:18248"/>
    </ligandPart>
</feature>
<dbReference type="InterPro" id="IPR036280">
    <property type="entry name" value="Multihaem_cyt_sf"/>
</dbReference>
<comment type="function">
    <text evidence="1">Electron transfer subunit of the periplasmic nitrate reductase complex NapAB. Receives electrons from the membrane-anchored tetraheme c-type NapC protein and transfers these to NapA subunit, thus allowing electron flow between membrane and periplasm. Essential for periplasmic nitrate reduction with nitrate as the terminal electron acceptor.</text>
</comment>
<feature type="binding site" description="axial binding residue" evidence="15">
    <location>
        <position position="82"/>
    </location>
    <ligand>
        <name>heme c</name>
        <dbReference type="ChEBI" id="CHEBI:61717"/>
        <label>1</label>
    </ligand>
    <ligandPart>
        <name>Fe</name>
        <dbReference type="ChEBI" id="CHEBI:18248"/>
    </ligandPart>
</feature>
<dbReference type="GO" id="GO:0046872">
    <property type="term" value="F:metal ion binding"/>
    <property type="evidence" value="ECO:0007669"/>
    <property type="project" value="UniProtKB-KW"/>
</dbReference>
<evidence type="ECO:0000256" key="6">
    <source>
        <dbReference type="ARBA" id="ARBA00022617"/>
    </source>
</evidence>
<name>A0A379APD2_AVIAV</name>
<evidence type="ECO:0000256" key="10">
    <source>
        <dbReference type="ARBA" id="ARBA00022982"/>
    </source>
</evidence>
<sequence>MFVLKMYLLLPLDLIIRGNKMIKKTLLILTALFATSVMAAEDKIDNYLQGAAEDVKPAFHNVPKQSELPPLNYVNQPPTIPHSVKNYQVTKNVNQCLNCHSVEASRITGATRISPTHFMDRNGNIVGGETSPRRYFCLQCHVSQSDVEPIVPNEFKPIKGYGE</sequence>
<dbReference type="FunFam" id="1.10.1130.10:FF:000001">
    <property type="entry name" value="Periplasmic nitrate reductase, electron transfer subunit"/>
    <property type="match status" value="1"/>
</dbReference>
<protein>
    <recommendedName>
        <fullName evidence="4 13">Periplasmic nitrate reductase, electron transfer subunit</fullName>
    </recommendedName>
    <alternativeName>
        <fullName evidence="12 13">Diheme cytochrome c NapB</fullName>
    </alternativeName>
</protein>
<dbReference type="GO" id="GO:0042597">
    <property type="term" value="C:periplasmic space"/>
    <property type="evidence" value="ECO:0007669"/>
    <property type="project" value="UniProtKB-SubCell"/>
</dbReference>
<evidence type="ECO:0000256" key="2">
    <source>
        <dbReference type="ARBA" id="ARBA00004418"/>
    </source>
</evidence>
<keyword evidence="10 13" id="KW-0249">Electron transport</keyword>
<keyword evidence="5 13" id="KW-0813">Transport</keyword>
<organism evidence="16 17">
    <name type="scientific">Avibacterium avium</name>
    <name type="common">Pasteurella avium</name>
    <dbReference type="NCBI Taxonomy" id="751"/>
    <lineage>
        <taxon>Bacteria</taxon>
        <taxon>Pseudomonadati</taxon>
        <taxon>Pseudomonadota</taxon>
        <taxon>Gammaproteobacteria</taxon>
        <taxon>Pasteurellales</taxon>
        <taxon>Pasteurellaceae</taxon>
        <taxon>Avibacterium</taxon>
    </lineage>
</organism>
<dbReference type="InterPro" id="IPR005591">
    <property type="entry name" value="NapB"/>
</dbReference>
<comment type="subcellular location">
    <subcellularLocation>
        <location evidence="2 13">Periplasm</location>
    </subcellularLocation>
</comment>
<proteinExistence type="inferred from homology"/>
<keyword evidence="6 14" id="KW-0349">Heme</keyword>
<evidence type="ECO:0000256" key="5">
    <source>
        <dbReference type="ARBA" id="ARBA00022448"/>
    </source>
</evidence>
<evidence type="ECO:0000256" key="8">
    <source>
        <dbReference type="ARBA" id="ARBA00022729"/>
    </source>
</evidence>
<gene>
    <name evidence="16" type="primary">napB</name>
    <name evidence="16" type="ORF">NCTC11297_00574</name>
</gene>
<evidence type="ECO:0000256" key="15">
    <source>
        <dbReference type="PIRSR" id="PIRSR006105-2"/>
    </source>
</evidence>
<comment type="similarity">
    <text evidence="3 13">Belongs to the NapB family.</text>
</comment>
<dbReference type="PANTHER" id="PTHR38604:SF1">
    <property type="entry name" value="PERIPLASMIC NITRATE REDUCTASE, ELECTRON TRANSFER SUBUNIT"/>
    <property type="match status" value="1"/>
</dbReference>
<dbReference type="Pfam" id="PF03892">
    <property type="entry name" value="NapB"/>
    <property type="match status" value="1"/>
</dbReference>
<feature type="binding site" description="covalent" evidence="14">
    <location>
        <position position="96"/>
    </location>
    <ligand>
        <name>heme c</name>
        <dbReference type="ChEBI" id="CHEBI:61717"/>
        <label>1</label>
    </ligand>
</feature>
<feature type="binding site" description="covalent" evidence="14">
    <location>
        <position position="140"/>
    </location>
    <ligand>
        <name>heme c</name>
        <dbReference type="ChEBI" id="CHEBI:61717"/>
        <label>2</label>
    </ligand>
</feature>
<keyword evidence="8" id="KW-0732">Signal</keyword>
<dbReference type="Gene3D" id="1.10.1130.10">
    <property type="entry name" value="Flavocytochrome C3, Chain A"/>
    <property type="match status" value="1"/>
</dbReference>
<keyword evidence="9 13" id="KW-0574">Periplasm</keyword>